<evidence type="ECO:0000256" key="16">
    <source>
        <dbReference type="SAM" id="Phobius"/>
    </source>
</evidence>
<dbReference type="SUPFAM" id="SSF55856">
    <property type="entry name" value="Cytochrome b5-like heme/steroid binding domain"/>
    <property type="match status" value="1"/>
</dbReference>
<keyword evidence="14" id="KW-0443">Lipid metabolism</keyword>
<evidence type="ECO:0000256" key="13">
    <source>
        <dbReference type="ARBA" id="ARBA00023004"/>
    </source>
</evidence>
<dbReference type="GO" id="GO:0016020">
    <property type="term" value="C:membrane"/>
    <property type="evidence" value="ECO:0007669"/>
    <property type="project" value="UniProtKB-SubCell"/>
</dbReference>
<evidence type="ECO:0000256" key="9">
    <source>
        <dbReference type="ARBA" id="ARBA00022723"/>
    </source>
</evidence>
<dbReference type="UniPathway" id="UPA00222"/>
<reference evidence="18 19" key="1">
    <citation type="journal article" date="2012" name="BMC Genomics">
        <title>Comparative genomics of the white-rot fungi, Phanerochaete carnosa and P. chrysosporium, to elucidate the genetic basis of the distinct wood types they colonize.</title>
        <authorList>
            <person name="Suzuki H."/>
            <person name="MacDonald J."/>
            <person name="Syed K."/>
            <person name="Salamov A."/>
            <person name="Hori C."/>
            <person name="Aerts A."/>
            <person name="Henrissat B."/>
            <person name="Wiebenga A."/>
            <person name="vanKuyk P.A."/>
            <person name="Barry K."/>
            <person name="Lindquist E."/>
            <person name="LaButti K."/>
            <person name="Lapidus A."/>
            <person name="Lucas S."/>
            <person name="Coutinho P."/>
            <person name="Gong Y."/>
            <person name="Samejima M."/>
            <person name="Mahadevan R."/>
            <person name="Abou-Zaid M."/>
            <person name="de Vries R.P."/>
            <person name="Igarashi K."/>
            <person name="Yadav J.S."/>
            <person name="Grigoriev I.V."/>
            <person name="Master E.R."/>
        </authorList>
    </citation>
    <scope>NUCLEOTIDE SEQUENCE [LARGE SCALE GENOMIC DNA]</scope>
    <source>
        <strain evidence="18 19">HHB-10118-sp</strain>
    </source>
</reference>
<gene>
    <name evidence="18" type="ORF">PHACADRAFT_247499</name>
</gene>
<feature type="domain" description="Cytochrome b5 heme-binding" evidence="17">
    <location>
        <begin position="3"/>
        <end position="79"/>
    </location>
</feature>
<evidence type="ECO:0000256" key="14">
    <source>
        <dbReference type="ARBA" id="ARBA00023098"/>
    </source>
</evidence>
<keyword evidence="10" id="KW-0746">Sphingolipid metabolism</keyword>
<feature type="transmembrane region" description="Helical" evidence="16">
    <location>
        <begin position="286"/>
        <end position="305"/>
    </location>
</feature>
<keyword evidence="12" id="KW-0560">Oxidoreductase</keyword>
<evidence type="ECO:0000256" key="1">
    <source>
        <dbReference type="ARBA" id="ARBA00004141"/>
    </source>
</evidence>
<evidence type="ECO:0000256" key="7">
    <source>
        <dbReference type="ARBA" id="ARBA00022617"/>
    </source>
</evidence>
<evidence type="ECO:0000259" key="17">
    <source>
        <dbReference type="PROSITE" id="PS50255"/>
    </source>
</evidence>
<dbReference type="EC" id="1.14.19.18" evidence="5"/>
<keyword evidence="9" id="KW-0479">Metal-binding</keyword>
<sequence>MGKPIWTRDQVAQRILAGETLIILQSKVIRVPPSWLSAHPGGSLAILHFVGRNATDEVDAFHSEEALRRIRGYEVAEVEIGEHGWEPFLPPVMSGWVRQGDKGGTMQWHREATTLRPLTEELSETSPHSQILLVRRGELETQPGPTLETLQPGPSTLSPKVQAEHSRAYRELHQQVIDAGLYKTRYIGGYGPEIVRYITFVVLAVLFYCKSWFLTSAFFLGLYWHQVTFTVHDLGHLGVTHNWTIDRVIAILLADLSGGLSVGWWVDNHNVHHLVPNHPTHDPDIQHLPFFAISPVFLTSLWSSYYKRVMAFDAVAKVLITVQHRLFYVIMALARFNLYANSYSFLVKTAFQPSRAKGGRWWWWSEVACIGLFYCWYIRVLKSCGSWPMALGYLLISNVVPSPLHVQIVLSHFSRSTVDLGVKESFLARQLRTTVDVICSPSIEWIHGGLHLQVTHHLFPRLPRHNLRAASAIVKEYAEEQSLEYAEFGFFDGNKEVCGVLKQVAEQAKIVGMVANAHIKEHLEGSLQ</sequence>
<evidence type="ECO:0000256" key="2">
    <source>
        <dbReference type="ARBA" id="ARBA00004760"/>
    </source>
</evidence>
<comment type="pathway">
    <text evidence="2">Lipid metabolism; sphingolipid metabolism.</text>
</comment>
<dbReference type="RefSeq" id="XP_007390551.1">
    <property type="nucleotide sequence ID" value="XM_007390489.1"/>
</dbReference>
<evidence type="ECO:0000256" key="3">
    <source>
        <dbReference type="ARBA" id="ARBA00004991"/>
    </source>
</evidence>
<evidence type="ECO:0000256" key="10">
    <source>
        <dbReference type="ARBA" id="ARBA00022919"/>
    </source>
</evidence>
<evidence type="ECO:0000256" key="11">
    <source>
        <dbReference type="ARBA" id="ARBA00022989"/>
    </source>
</evidence>
<evidence type="ECO:0000256" key="4">
    <source>
        <dbReference type="ARBA" id="ARBA00009295"/>
    </source>
</evidence>
<keyword evidence="8 16" id="KW-0812">Transmembrane</keyword>
<dbReference type="GO" id="GO:0006665">
    <property type="term" value="P:sphingolipid metabolic process"/>
    <property type="evidence" value="ECO:0007669"/>
    <property type="project" value="UniProtKB-UniPathway"/>
</dbReference>
<keyword evidence="13" id="KW-0408">Iron</keyword>
<feature type="transmembrane region" description="Helical" evidence="16">
    <location>
        <begin position="245"/>
        <end position="266"/>
    </location>
</feature>
<evidence type="ECO:0000256" key="8">
    <source>
        <dbReference type="ARBA" id="ARBA00022692"/>
    </source>
</evidence>
<dbReference type="PANTHER" id="PTHR19353:SF30">
    <property type="entry name" value="DELTA 8-(E)-SPHINGOLIPID DESATURASE"/>
    <property type="match status" value="1"/>
</dbReference>
<dbReference type="PANTHER" id="PTHR19353">
    <property type="entry name" value="FATTY ACID DESATURASE 2"/>
    <property type="match status" value="1"/>
</dbReference>
<dbReference type="Proteomes" id="UP000008370">
    <property type="component" value="Unassembled WGS sequence"/>
</dbReference>
<dbReference type="InterPro" id="IPR012171">
    <property type="entry name" value="Fatty_acid_desaturase"/>
</dbReference>
<evidence type="ECO:0000313" key="18">
    <source>
        <dbReference type="EMBL" id="EKM61117.1"/>
    </source>
</evidence>
<dbReference type="Pfam" id="PF00487">
    <property type="entry name" value="FA_desaturase"/>
    <property type="match status" value="1"/>
</dbReference>
<feature type="transmembrane region" description="Helical" evidence="16">
    <location>
        <begin position="197"/>
        <end position="224"/>
    </location>
</feature>
<protein>
    <recommendedName>
        <fullName evidence="6">Delta 8-(E)-sphingolipid desaturase</fullName>
        <ecNumber evidence="5">1.14.19.18</ecNumber>
    </recommendedName>
</protein>
<comment type="pathway">
    <text evidence="3">Sphingolipid metabolism.</text>
</comment>
<dbReference type="InParanoid" id="K5XDK9"/>
<dbReference type="InterPro" id="IPR005804">
    <property type="entry name" value="FA_desaturase_dom"/>
</dbReference>
<dbReference type="EMBL" id="JH930468">
    <property type="protein sequence ID" value="EKM61117.1"/>
    <property type="molecule type" value="Genomic_DNA"/>
</dbReference>
<dbReference type="OrthoDB" id="260091at2759"/>
<keyword evidence="11 16" id="KW-1133">Transmembrane helix</keyword>
<dbReference type="GeneID" id="18914099"/>
<dbReference type="Pfam" id="PF00173">
    <property type="entry name" value="Cyt-b5"/>
    <property type="match status" value="1"/>
</dbReference>
<dbReference type="PROSITE" id="PS50255">
    <property type="entry name" value="CYTOCHROME_B5_2"/>
    <property type="match status" value="1"/>
</dbReference>
<dbReference type="GO" id="GO:0046872">
    <property type="term" value="F:metal ion binding"/>
    <property type="evidence" value="ECO:0007669"/>
    <property type="project" value="UniProtKB-KW"/>
</dbReference>
<name>K5XDK9_PHACS</name>
<comment type="similarity">
    <text evidence="4">Belongs to the fatty acid desaturase type 1 family.</text>
</comment>
<dbReference type="Gene3D" id="3.10.120.10">
    <property type="entry name" value="Cytochrome b5-like heme/steroid binding domain"/>
    <property type="match status" value="1"/>
</dbReference>
<evidence type="ECO:0000313" key="19">
    <source>
        <dbReference type="Proteomes" id="UP000008370"/>
    </source>
</evidence>
<feature type="transmembrane region" description="Helical" evidence="16">
    <location>
        <begin position="361"/>
        <end position="378"/>
    </location>
</feature>
<keyword evidence="19" id="KW-1185">Reference proteome</keyword>
<dbReference type="AlphaFoldDB" id="K5XDK9"/>
<dbReference type="STRING" id="650164.K5XDK9"/>
<accession>K5XDK9</accession>
<feature type="transmembrane region" description="Helical" evidence="16">
    <location>
        <begin position="326"/>
        <end position="346"/>
    </location>
</feature>
<dbReference type="CDD" id="cd03506">
    <property type="entry name" value="Delta6-FADS-like"/>
    <property type="match status" value="1"/>
</dbReference>
<dbReference type="SMART" id="SM01117">
    <property type="entry name" value="Cyt-b5"/>
    <property type="match status" value="1"/>
</dbReference>
<keyword evidence="15 16" id="KW-0472">Membrane</keyword>
<evidence type="ECO:0000256" key="5">
    <source>
        <dbReference type="ARBA" id="ARBA00012019"/>
    </source>
</evidence>
<comment type="subcellular location">
    <subcellularLocation>
        <location evidence="1">Membrane</location>
        <topology evidence="1">Multi-pass membrane protein</topology>
    </subcellularLocation>
</comment>
<evidence type="ECO:0000256" key="12">
    <source>
        <dbReference type="ARBA" id="ARBA00023002"/>
    </source>
</evidence>
<dbReference type="GO" id="GO:0016717">
    <property type="term" value="F:oxidoreductase activity, acting on paired donors, with oxidation of a pair of donors resulting in the reduction of molecular oxygen to two molecules of water"/>
    <property type="evidence" value="ECO:0007669"/>
    <property type="project" value="TreeGrafter"/>
</dbReference>
<dbReference type="PIRSF" id="PIRSF015921">
    <property type="entry name" value="FA_sphinglp_des"/>
    <property type="match status" value="1"/>
</dbReference>
<dbReference type="InterPro" id="IPR001199">
    <property type="entry name" value="Cyt_B5-like_heme/steroid-bd"/>
</dbReference>
<evidence type="ECO:0000256" key="6">
    <source>
        <dbReference type="ARBA" id="ARBA00016939"/>
    </source>
</evidence>
<keyword evidence="7" id="KW-0349">Heme</keyword>
<dbReference type="InterPro" id="IPR036400">
    <property type="entry name" value="Cyt_B5-like_heme/steroid_sf"/>
</dbReference>
<evidence type="ECO:0000256" key="15">
    <source>
        <dbReference type="ARBA" id="ARBA00023136"/>
    </source>
</evidence>
<dbReference type="KEGG" id="pco:PHACADRAFT_247499"/>
<organism evidence="18 19">
    <name type="scientific">Phanerochaete carnosa (strain HHB-10118-sp)</name>
    <name type="common">White-rot fungus</name>
    <name type="synonym">Peniophora carnosa</name>
    <dbReference type="NCBI Taxonomy" id="650164"/>
    <lineage>
        <taxon>Eukaryota</taxon>
        <taxon>Fungi</taxon>
        <taxon>Dikarya</taxon>
        <taxon>Basidiomycota</taxon>
        <taxon>Agaricomycotina</taxon>
        <taxon>Agaricomycetes</taxon>
        <taxon>Polyporales</taxon>
        <taxon>Phanerochaetaceae</taxon>
        <taxon>Phanerochaete</taxon>
    </lineage>
</organism>
<dbReference type="HOGENOM" id="CLU_016265_3_1_1"/>
<proteinExistence type="inferred from homology"/>